<dbReference type="EMBL" id="JAZDWU010000006">
    <property type="protein sequence ID" value="KAK9998177.1"/>
    <property type="molecule type" value="Genomic_DNA"/>
</dbReference>
<protein>
    <recommendedName>
        <fullName evidence="3">Gag-pro-like protein</fullName>
    </recommendedName>
</protein>
<sequence>MLMAELYTYSLEKMLVTPIFAKPKDDPLFGFDLSKKCEHHFGAKGHTLEECVHLRHRIQDLIDNKLVQFNNTTRLNVIANPLRPRSERNMSAIFTVEERILGFSSPHSLGKPCLSRLIKSGQCYTPEELEKRRKEIGKGRVEPIRNMGTTEEAKEFLKSIRKDDYIVIQ</sequence>
<dbReference type="AlphaFoldDB" id="A0AAW2CLB9"/>
<evidence type="ECO:0000313" key="1">
    <source>
        <dbReference type="EMBL" id="KAK9998177.1"/>
    </source>
</evidence>
<name>A0AAW2CLB9_9ROSI</name>
<reference evidence="1 2" key="1">
    <citation type="submission" date="2024-01" db="EMBL/GenBank/DDBJ databases">
        <title>A telomere-to-telomere, gap-free genome of sweet tea (Lithocarpus litseifolius).</title>
        <authorList>
            <person name="Zhou J."/>
        </authorList>
    </citation>
    <scope>NUCLEOTIDE SEQUENCE [LARGE SCALE GENOMIC DNA]</scope>
    <source>
        <strain evidence="1">Zhou-2022a</strain>
        <tissue evidence="1">Leaf</tissue>
    </source>
</reference>
<gene>
    <name evidence="1" type="ORF">SO802_017780</name>
</gene>
<evidence type="ECO:0008006" key="3">
    <source>
        <dbReference type="Google" id="ProtNLM"/>
    </source>
</evidence>
<keyword evidence="2" id="KW-1185">Reference proteome</keyword>
<proteinExistence type="predicted"/>
<dbReference type="PANTHER" id="PTHR32108">
    <property type="entry name" value="DNA-DIRECTED RNA POLYMERASE SUBUNIT ALPHA"/>
    <property type="match status" value="1"/>
</dbReference>
<accession>A0AAW2CLB9</accession>
<comment type="caution">
    <text evidence="1">The sequence shown here is derived from an EMBL/GenBank/DDBJ whole genome shotgun (WGS) entry which is preliminary data.</text>
</comment>
<dbReference type="Proteomes" id="UP001459277">
    <property type="component" value="Unassembled WGS sequence"/>
</dbReference>
<evidence type="ECO:0000313" key="2">
    <source>
        <dbReference type="Proteomes" id="UP001459277"/>
    </source>
</evidence>
<organism evidence="1 2">
    <name type="scientific">Lithocarpus litseifolius</name>
    <dbReference type="NCBI Taxonomy" id="425828"/>
    <lineage>
        <taxon>Eukaryota</taxon>
        <taxon>Viridiplantae</taxon>
        <taxon>Streptophyta</taxon>
        <taxon>Embryophyta</taxon>
        <taxon>Tracheophyta</taxon>
        <taxon>Spermatophyta</taxon>
        <taxon>Magnoliopsida</taxon>
        <taxon>eudicotyledons</taxon>
        <taxon>Gunneridae</taxon>
        <taxon>Pentapetalae</taxon>
        <taxon>rosids</taxon>
        <taxon>fabids</taxon>
        <taxon>Fagales</taxon>
        <taxon>Fagaceae</taxon>
        <taxon>Lithocarpus</taxon>
    </lineage>
</organism>